<evidence type="ECO:0000313" key="2">
    <source>
        <dbReference type="Proteomes" id="UP000004995"/>
    </source>
</evidence>
<dbReference type="AlphaFoldDB" id="K3ZBK4"/>
<accession>K3ZBK4</accession>
<evidence type="ECO:0000313" key="1">
    <source>
        <dbReference type="EnsemblPlants" id="KQL16171"/>
    </source>
</evidence>
<reference evidence="2" key="1">
    <citation type="journal article" date="2012" name="Nat. Biotechnol.">
        <title>Reference genome sequence of the model plant Setaria.</title>
        <authorList>
            <person name="Bennetzen J.L."/>
            <person name="Schmutz J."/>
            <person name="Wang H."/>
            <person name="Percifield R."/>
            <person name="Hawkins J."/>
            <person name="Pontaroli A.C."/>
            <person name="Estep M."/>
            <person name="Feng L."/>
            <person name="Vaughn J.N."/>
            <person name="Grimwood J."/>
            <person name="Jenkins J."/>
            <person name="Barry K."/>
            <person name="Lindquist E."/>
            <person name="Hellsten U."/>
            <person name="Deshpande S."/>
            <person name="Wang X."/>
            <person name="Wu X."/>
            <person name="Mitros T."/>
            <person name="Triplett J."/>
            <person name="Yang X."/>
            <person name="Ye C.Y."/>
            <person name="Mauro-Herrera M."/>
            <person name="Wang L."/>
            <person name="Li P."/>
            <person name="Sharma M."/>
            <person name="Sharma R."/>
            <person name="Ronald P.C."/>
            <person name="Panaud O."/>
            <person name="Kellogg E.A."/>
            <person name="Brutnell T.P."/>
            <person name="Doust A.N."/>
            <person name="Tuskan G.A."/>
            <person name="Rokhsar D."/>
            <person name="Devos K.M."/>
        </authorList>
    </citation>
    <scope>NUCLEOTIDE SEQUENCE [LARGE SCALE GENOMIC DNA]</scope>
    <source>
        <strain evidence="2">cv. Yugu1</strain>
    </source>
</reference>
<dbReference type="Proteomes" id="UP000004995">
    <property type="component" value="Unassembled WGS sequence"/>
</dbReference>
<dbReference type="Gramene" id="KQL16171">
    <property type="protein sequence ID" value="KQL16171"/>
    <property type="gene ID" value="SETIT_023925mg"/>
</dbReference>
<dbReference type="HOGENOM" id="CLU_2836037_0_0_1"/>
<reference evidence="1" key="2">
    <citation type="submission" date="2018-08" db="UniProtKB">
        <authorList>
            <consortium name="EnsemblPlants"/>
        </authorList>
    </citation>
    <scope>IDENTIFICATION</scope>
    <source>
        <strain evidence="1">Yugu1</strain>
    </source>
</reference>
<dbReference type="EnsemblPlants" id="KQL16171">
    <property type="protein sequence ID" value="KQL16171"/>
    <property type="gene ID" value="SETIT_023925mg"/>
</dbReference>
<name>K3ZBK4_SETIT</name>
<keyword evidence="2" id="KW-1185">Reference proteome</keyword>
<proteinExistence type="predicted"/>
<dbReference type="InParanoid" id="K3ZBK4"/>
<sequence length="66" mass="7575">MVMTRLVWLPRDTSMSWAPCALKNSSLWSLSNIKSDLRSHQDVGWVVLNQVCRHDLSPDEARAIHD</sequence>
<protein>
    <submittedName>
        <fullName evidence="1">Uncharacterized protein</fullName>
    </submittedName>
</protein>
<dbReference type="EMBL" id="AGNK02001879">
    <property type="status" value="NOT_ANNOTATED_CDS"/>
    <property type="molecule type" value="Genomic_DNA"/>
</dbReference>
<organism evidence="1 2">
    <name type="scientific">Setaria italica</name>
    <name type="common">Foxtail millet</name>
    <name type="synonym">Panicum italicum</name>
    <dbReference type="NCBI Taxonomy" id="4555"/>
    <lineage>
        <taxon>Eukaryota</taxon>
        <taxon>Viridiplantae</taxon>
        <taxon>Streptophyta</taxon>
        <taxon>Embryophyta</taxon>
        <taxon>Tracheophyta</taxon>
        <taxon>Spermatophyta</taxon>
        <taxon>Magnoliopsida</taxon>
        <taxon>Liliopsida</taxon>
        <taxon>Poales</taxon>
        <taxon>Poaceae</taxon>
        <taxon>PACMAD clade</taxon>
        <taxon>Panicoideae</taxon>
        <taxon>Panicodae</taxon>
        <taxon>Paniceae</taxon>
        <taxon>Cenchrinae</taxon>
        <taxon>Setaria</taxon>
    </lineage>
</organism>